<proteinExistence type="predicted"/>
<keyword evidence="2" id="KW-1185">Reference proteome</keyword>
<sequence length="102" mass="10816">MIQKTMDLLLVISSADATKIAAPLGEACARNDVDWGCFFTGDGVKTLADEDFSDLVASNCEEAVVCAEAWKDHMAGQDCPVDLGSQFHHSGLVAKADKVVSL</sequence>
<name>A0A1C3RLI4_9PROT</name>
<evidence type="ECO:0008006" key="3">
    <source>
        <dbReference type="Google" id="ProtNLM"/>
    </source>
</evidence>
<dbReference type="Proteomes" id="UP000231658">
    <property type="component" value="Unassembled WGS sequence"/>
</dbReference>
<reference evidence="1 2" key="1">
    <citation type="submission" date="2016-07" db="EMBL/GenBank/DDBJ databases">
        <authorList>
            <person name="Lefevre C.T."/>
        </authorList>
    </citation>
    <scope>NUCLEOTIDE SEQUENCE [LARGE SCALE GENOMIC DNA]</scope>
    <source>
        <strain evidence="1">PR1</strain>
    </source>
</reference>
<gene>
    <name evidence="1" type="ORF">MTBPR1_90009</name>
</gene>
<evidence type="ECO:0000313" key="1">
    <source>
        <dbReference type="EMBL" id="SCA58162.1"/>
    </source>
</evidence>
<dbReference type="STRING" id="1867952.MTBPR1_90009"/>
<dbReference type="OrthoDB" id="5796840at2"/>
<protein>
    <recommendedName>
        <fullName evidence="3">DsrE family protein</fullName>
    </recommendedName>
</protein>
<accession>A0A1C3RLI4</accession>
<dbReference type="RefSeq" id="WP_069190168.1">
    <property type="nucleotide sequence ID" value="NZ_FLYE01000048.1"/>
</dbReference>
<organism evidence="1 2">
    <name type="scientific">Candidatus Terasakiella magnetica</name>
    <dbReference type="NCBI Taxonomy" id="1867952"/>
    <lineage>
        <taxon>Bacteria</taxon>
        <taxon>Pseudomonadati</taxon>
        <taxon>Pseudomonadota</taxon>
        <taxon>Alphaproteobacteria</taxon>
        <taxon>Rhodospirillales</taxon>
        <taxon>Terasakiellaceae</taxon>
        <taxon>Terasakiella</taxon>
    </lineage>
</organism>
<dbReference type="EMBL" id="FLYE01000048">
    <property type="protein sequence ID" value="SCA58162.1"/>
    <property type="molecule type" value="Genomic_DNA"/>
</dbReference>
<evidence type="ECO:0000313" key="2">
    <source>
        <dbReference type="Proteomes" id="UP000231658"/>
    </source>
</evidence>
<dbReference type="AlphaFoldDB" id="A0A1C3RLI4"/>